<evidence type="ECO:0000313" key="2">
    <source>
        <dbReference type="EMBL" id="KAJ7724117.1"/>
    </source>
</evidence>
<dbReference type="AlphaFoldDB" id="A0AAD7MMB6"/>
<feature type="region of interest" description="Disordered" evidence="1">
    <location>
        <begin position="77"/>
        <end position="102"/>
    </location>
</feature>
<proteinExistence type="predicted"/>
<accession>A0AAD7MMB6</accession>
<dbReference type="Proteomes" id="UP001215598">
    <property type="component" value="Unassembled WGS sequence"/>
</dbReference>
<evidence type="ECO:0000256" key="1">
    <source>
        <dbReference type="SAM" id="MobiDB-lite"/>
    </source>
</evidence>
<comment type="caution">
    <text evidence="2">The sequence shown here is derived from an EMBL/GenBank/DDBJ whole genome shotgun (WGS) entry which is preliminary data.</text>
</comment>
<dbReference type="EMBL" id="JARKIB010000205">
    <property type="protein sequence ID" value="KAJ7724117.1"/>
    <property type="molecule type" value="Genomic_DNA"/>
</dbReference>
<organism evidence="2 3">
    <name type="scientific">Mycena metata</name>
    <dbReference type="NCBI Taxonomy" id="1033252"/>
    <lineage>
        <taxon>Eukaryota</taxon>
        <taxon>Fungi</taxon>
        <taxon>Dikarya</taxon>
        <taxon>Basidiomycota</taxon>
        <taxon>Agaricomycotina</taxon>
        <taxon>Agaricomycetes</taxon>
        <taxon>Agaricomycetidae</taxon>
        <taxon>Agaricales</taxon>
        <taxon>Marasmiineae</taxon>
        <taxon>Mycenaceae</taxon>
        <taxon>Mycena</taxon>
    </lineage>
</organism>
<gene>
    <name evidence="2" type="ORF">B0H16DRAFT_1472555</name>
</gene>
<protein>
    <submittedName>
        <fullName evidence="2">Uncharacterized protein</fullName>
    </submittedName>
</protein>
<evidence type="ECO:0000313" key="3">
    <source>
        <dbReference type="Proteomes" id="UP001215598"/>
    </source>
</evidence>
<name>A0AAD7MMB6_9AGAR</name>
<sequence length="102" mass="11022">MCRRLRVRMLMPVTDETLASSLRSSFARVPEIGENAVNVVLVKISVSPLLGIRVQLAMAQARSPGLASQAYGFGSGFNVNEPKPGQAKPKPWFPGQAKPAHH</sequence>
<keyword evidence="3" id="KW-1185">Reference proteome</keyword>
<reference evidence="2" key="1">
    <citation type="submission" date="2023-03" db="EMBL/GenBank/DDBJ databases">
        <title>Massive genome expansion in bonnet fungi (Mycena s.s.) driven by repeated elements and novel gene families across ecological guilds.</title>
        <authorList>
            <consortium name="Lawrence Berkeley National Laboratory"/>
            <person name="Harder C.B."/>
            <person name="Miyauchi S."/>
            <person name="Viragh M."/>
            <person name="Kuo A."/>
            <person name="Thoen E."/>
            <person name="Andreopoulos B."/>
            <person name="Lu D."/>
            <person name="Skrede I."/>
            <person name="Drula E."/>
            <person name="Henrissat B."/>
            <person name="Morin E."/>
            <person name="Kohler A."/>
            <person name="Barry K."/>
            <person name="LaButti K."/>
            <person name="Morin E."/>
            <person name="Salamov A."/>
            <person name="Lipzen A."/>
            <person name="Mereny Z."/>
            <person name="Hegedus B."/>
            <person name="Baldrian P."/>
            <person name="Stursova M."/>
            <person name="Weitz H."/>
            <person name="Taylor A."/>
            <person name="Grigoriev I.V."/>
            <person name="Nagy L.G."/>
            <person name="Martin F."/>
            <person name="Kauserud H."/>
        </authorList>
    </citation>
    <scope>NUCLEOTIDE SEQUENCE</scope>
    <source>
        <strain evidence="2">CBHHK182m</strain>
    </source>
</reference>